<reference evidence="2 3" key="1">
    <citation type="submission" date="2019-08" db="EMBL/GenBank/DDBJ databases">
        <authorList>
            <person name="Herpell B J."/>
        </authorList>
    </citation>
    <scope>NUCLEOTIDE SEQUENCE [LARGE SCALE GENOMIC DNA]</scope>
    <source>
        <strain evidence="3">Msb3</strain>
    </source>
</reference>
<evidence type="ECO:0000256" key="1">
    <source>
        <dbReference type="SAM" id="MobiDB-lite"/>
    </source>
</evidence>
<feature type="region of interest" description="Disordered" evidence="1">
    <location>
        <begin position="1"/>
        <end position="21"/>
    </location>
</feature>
<dbReference type="EMBL" id="LR699553">
    <property type="protein sequence ID" value="VVD27441.1"/>
    <property type="molecule type" value="Genomic_DNA"/>
</dbReference>
<proteinExistence type="predicted"/>
<dbReference type="KEGG" id="pdio:PDMSB3_0979"/>
<protein>
    <submittedName>
        <fullName evidence="2">Uncharacterized protein</fullName>
    </submittedName>
</protein>
<organism evidence="2 3">
    <name type="scientific">Paraburkholderia dioscoreae</name>
    <dbReference type="NCBI Taxonomy" id="2604047"/>
    <lineage>
        <taxon>Bacteria</taxon>
        <taxon>Pseudomonadati</taxon>
        <taxon>Pseudomonadota</taxon>
        <taxon>Betaproteobacteria</taxon>
        <taxon>Burkholderiales</taxon>
        <taxon>Burkholderiaceae</taxon>
        <taxon>Paraburkholderia</taxon>
    </lineage>
</organism>
<dbReference type="AlphaFoldDB" id="A0A5Q4Z867"/>
<evidence type="ECO:0000313" key="2">
    <source>
        <dbReference type="EMBL" id="VVD27441.1"/>
    </source>
</evidence>
<evidence type="ECO:0000313" key="3">
    <source>
        <dbReference type="Proteomes" id="UP000325811"/>
    </source>
</evidence>
<accession>A0A5Q4Z867</accession>
<keyword evidence="3" id="KW-1185">Reference proteome</keyword>
<name>A0A5Q4Z867_9BURK</name>
<sequence>MYDRPGHKQTGEPCGSPTKARPLKYRRAEVVARPAWAGVRFMPQAVKPGRWVFPDDLVIIREWAYLGFSLAVKWWDWLKG</sequence>
<dbReference type="Proteomes" id="UP000325811">
    <property type="component" value="Chromosome I"/>
</dbReference>
<gene>
    <name evidence="2" type="ORF">PDMSB3_0979</name>
</gene>
<feature type="compositionally biased region" description="Basic and acidic residues" evidence="1">
    <location>
        <begin position="1"/>
        <end position="10"/>
    </location>
</feature>